<gene>
    <name evidence="6" type="ORF">PC110_g394</name>
    <name evidence="1" type="ORF">PC113_g6401</name>
    <name evidence="2" type="ORF">PC115_g7147</name>
    <name evidence="3" type="ORF">PC117_g6254</name>
    <name evidence="4" type="ORF">PC118_g5591</name>
    <name evidence="5" type="ORF">PC129_g17914</name>
</gene>
<dbReference type="Proteomes" id="UP000697107">
    <property type="component" value="Unassembled WGS sequence"/>
</dbReference>
<dbReference type="Proteomes" id="UP000736787">
    <property type="component" value="Unassembled WGS sequence"/>
</dbReference>
<proteinExistence type="predicted"/>
<accession>A0A329T3I1</accession>
<evidence type="ECO:0000313" key="1">
    <source>
        <dbReference type="EMBL" id="KAG2862345.1"/>
    </source>
</evidence>
<keyword evidence="7" id="KW-1185">Reference proteome</keyword>
<sequence length="210" mass="23264">MTYGKLQIHSLGLLWLLTTVYIVRVASKTLSSTKRSSTLVIQRPRFAGGLLTIPLDGTVQLIQCSTKEVAHGIIRFQYGPKGKTLVMRAANAFERKKWIAAIVDSLATHRAPNVATPTQTRTWKTVAQAIPRASSPNRVSITQELHPTVPRILHTRLSLHSLDAIKRLADGYDSLAQQWAQVATETRQFNAEISGLRVDPEHRAAHCVVC</sequence>
<evidence type="ECO:0000313" key="3">
    <source>
        <dbReference type="EMBL" id="KAG2948172.1"/>
    </source>
</evidence>
<dbReference type="Proteomes" id="UP000735874">
    <property type="component" value="Unassembled WGS sequence"/>
</dbReference>
<dbReference type="VEuPathDB" id="FungiDB:PC110_g394"/>
<evidence type="ECO:0008006" key="8">
    <source>
        <dbReference type="Google" id="ProtNLM"/>
    </source>
</evidence>
<dbReference type="Proteomes" id="UP000760860">
    <property type="component" value="Unassembled WGS sequence"/>
</dbReference>
<dbReference type="EMBL" id="MJFZ01000004">
    <property type="protein sequence ID" value="RAW43435.1"/>
    <property type="molecule type" value="Genomic_DNA"/>
</dbReference>
<reference evidence="6 7" key="1">
    <citation type="submission" date="2018-01" db="EMBL/GenBank/DDBJ databases">
        <title>Draft genome of the strawberry crown rot pathogen Phytophthora cactorum.</title>
        <authorList>
            <person name="Armitage A.D."/>
            <person name="Lysoe E."/>
            <person name="Nellist C.F."/>
            <person name="Harrison R.J."/>
            <person name="Brurberg M.B."/>
        </authorList>
    </citation>
    <scope>NUCLEOTIDE SEQUENCE [LARGE SCALE GENOMIC DNA]</scope>
    <source>
        <strain evidence="6 7">10300</strain>
    </source>
</reference>
<dbReference type="OrthoDB" id="128333at2759"/>
<dbReference type="EMBL" id="RCMI01000167">
    <property type="protein sequence ID" value="KAG2928764.1"/>
    <property type="molecule type" value="Genomic_DNA"/>
</dbReference>
<reference evidence="1" key="2">
    <citation type="submission" date="2018-10" db="EMBL/GenBank/DDBJ databases">
        <title>Effector identification in a new, highly contiguous assembly of the strawberry crown rot pathogen Phytophthora cactorum.</title>
        <authorList>
            <person name="Armitage A.D."/>
            <person name="Nellist C.F."/>
            <person name="Bates H."/>
            <person name="Vickerstaff R.J."/>
            <person name="Harrison R.J."/>
        </authorList>
    </citation>
    <scope>NUCLEOTIDE SEQUENCE</scope>
    <source>
        <strain evidence="1">15-7</strain>
        <strain evidence="2">4032</strain>
        <strain evidence="3">4040</strain>
        <strain evidence="4">P415</strain>
        <strain evidence="5">P421</strain>
    </source>
</reference>
<evidence type="ECO:0000313" key="7">
    <source>
        <dbReference type="Proteomes" id="UP000251314"/>
    </source>
</evidence>
<comment type="caution">
    <text evidence="6">The sequence shown here is derived from an EMBL/GenBank/DDBJ whole genome shotgun (WGS) entry which is preliminary data.</text>
</comment>
<dbReference type="Proteomes" id="UP000251314">
    <property type="component" value="Unassembled WGS sequence"/>
</dbReference>
<dbReference type="EMBL" id="RCML01000116">
    <property type="protein sequence ID" value="KAG2990512.1"/>
    <property type="molecule type" value="Genomic_DNA"/>
</dbReference>
<dbReference type="EMBL" id="RCMK01000117">
    <property type="protein sequence ID" value="KAG2948172.1"/>
    <property type="molecule type" value="Genomic_DNA"/>
</dbReference>
<protein>
    <recommendedName>
        <fullName evidence="8">PH domain-containing protein</fullName>
    </recommendedName>
</protein>
<dbReference type="EMBL" id="RCMV01000999">
    <property type="protein sequence ID" value="KAG3211102.1"/>
    <property type="molecule type" value="Genomic_DNA"/>
</dbReference>
<evidence type="ECO:0000313" key="6">
    <source>
        <dbReference type="EMBL" id="RAW43435.1"/>
    </source>
</evidence>
<dbReference type="AlphaFoldDB" id="A0A329T3I1"/>
<name>A0A329T3I1_9STRA</name>
<dbReference type="EMBL" id="RCMG01000131">
    <property type="protein sequence ID" value="KAG2862345.1"/>
    <property type="molecule type" value="Genomic_DNA"/>
</dbReference>
<evidence type="ECO:0000313" key="5">
    <source>
        <dbReference type="EMBL" id="KAG3211102.1"/>
    </source>
</evidence>
<dbReference type="Proteomes" id="UP000774804">
    <property type="component" value="Unassembled WGS sequence"/>
</dbReference>
<organism evidence="6 7">
    <name type="scientific">Phytophthora cactorum</name>
    <dbReference type="NCBI Taxonomy" id="29920"/>
    <lineage>
        <taxon>Eukaryota</taxon>
        <taxon>Sar</taxon>
        <taxon>Stramenopiles</taxon>
        <taxon>Oomycota</taxon>
        <taxon>Peronosporomycetes</taxon>
        <taxon>Peronosporales</taxon>
        <taxon>Peronosporaceae</taxon>
        <taxon>Phytophthora</taxon>
    </lineage>
</organism>
<dbReference type="CDD" id="cd00821">
    <property type="entry name" value="PH"/>
    <property type="match status" value="1"/>
</dbReference>
<evidence type="ECO:0000313" key="4">
    <source>
        <dbReference type="EMBL" id="KAG2990512.1"/>
    </source>
</evidence>
<evidence type="ECO:0000313" key="2">
    <source>
        <dbReference type="EMBL" id="KAG2928764.1"/>
    </source>
</evidence>